<evidence type="ECO:0000313" key="3">
    <source>
        <dbReference type="EMBL" id="TLD68458.1"/>
    </source>
</evidence>
<evidence type="ECO:0008006" key="5">
    <source>
        <dbReference type="Google" id="ProtNLM"/>
    </source>
</evidence>
<comment type="caution">
    <text evidence="3">The sequence shown here is derived from an EMBL/GenBank/DDBJ whole genome shotgun (WGS) entry which is preliminary data.</text>
</comment>
<gene>
    <name evidence="3" type="ORF">FEM03_22390</name>
</gene>
<dbReference type="Proteomes" id="UP000306196">
    <property type="component" value="Unassembled WGS sequence"/>
</dbReference>
<organism evidence="3 4">
    <name type="scientific">Phragmitibacter flavus</name>
    <dbReference type="NCBI Taxonomy" id="2576071"/>
    <lineage>
        <taxon>Bacteria</taxon>
        <taxon>Pseudomonadati</taxon>
        <taxon>Verrucomicrobiota</taxon>
        <taxon>Verrucomicrobiia</taxon>
        <taxon>Verrucomicrobiales</taxon>
        <taxon>Verrucomicrobiaceae</taxon>
        <taxon>Phragmitibacter</taxon>
    </lineage>
</organism>
<name>A0A5R8K7Z0_9BACT</name>
<reference evidence="3 4" key="1">
    <citation type="submission" date="2019-05" db="EMBL/GenBank/DDBJ databases">
        <title>Verrucobacter flavum gen. nov., sp. nov. a new member of the family Verrucomicrobiaceae.</title>
        <authorList>
            <person name="Szuroczki S."/>
            <person name="Abbaszade G."/>
            <person name="Szabo A."/>
            <person name="Felfoldi T."/>
            <person name="Schumann P."/>
            <person name="Boka K."/>
            <person name="Keki Z."/>
            <person name="Toumi M."/>
            <person name="Toth E."/>
        </authorList>
    </citation>
    <scope>NUCLEOTIDE SEQUENCE [LARGE SCALE GENOMIC DNA]</scope>
    <source>
        <strain evidence="3 4">MG-N-17</strain>
    </source>
</reference>
<sequence>MRRVVLFLMVSILSWGFEGVRAATVLKADNGDDLELGSSWVGGVAPGIADVATWDGTVTGASTVELDVSLGTVTWGGMQVVDPAGLVTIQLKTGLNFGDASGNLGIDMSAATQDMVIESATSQVINWTTAQLNVNIASGRTLTVNTKFGASDTFRKQGEGTLILMGSNDNGGTQGIVDAGVLVLAKASTSGFHALGGGTHVVNGGVMKMGGTGGDQIYFGANVSLNGGMIDFDGRSEGWNLLNGGAAGTVTNSGATGSVMTLGEGTGNGAFSGVIEDGVGGLALVKKGTGTMGWLGTTNTYAGGTRVEGGVLQMVDDGSLGAAASGVTLLNGGTLMNSATSPAEVVMGRTIDLELGEGAFRAGWGKRIRLDGLVTGAGGLRVRNDSGDVMLMNAANDFAGATLIGGTGGSGTSARLTLGVDGALPDGTDLFFDAGVVGTGVLNLNGRTQTVNSLSTLSGLGRVESVLPGTSTQANGANLIVAGDETTVFTGTMGNSIRLTHSGTGQLSLEGTGDNSGLQATVNAGTLVLAKTSTVSHHALGGGSHVVNSGGTMRFGGTGGDQIYFGSTVTVNTGGVLDFNGRDESWNVLQGSGLVTNTAAGTASVMTLGESSTSGSVAFAGQVNDGAGSMAVRKIGLSALMMNGVSDYSGGTTVESGMLGGVGVWGTGPLVVRSGATWSRGSNAGGTFLGAGTLDGGGAVTLEVGAIMAVNVAFGGNAAQTDLVRMSGAMNLGGAVLDVAWGGNASHEFAGTYSDQNMFWLTDGASAVVGEFANFSAVGDWGLFGGVEYATATFGGQEFALFYGSQYEVYGAGGLVGGSDLLVMAVPEPGRAVMVVVGLGWLLGVRRRWV</sequence>
<accession>A0A5R8K7Z0</accession>
<dbReference type="NCBIfam" id="TIGR02601">
    <property type="entry name" value="autotrns_rpt"/>
    <property type="match status" value="1"/>
</dbReference>
<feature type="signal peptide" evidence="2">
    <location>
        <begin position="1"/>
        <end position="22"/>
    </location>
</feature>
<keyword evidence="1 2" id="KW-0732">Signal</keyword>
<dbReference type="AlphaFoldDB" id="A0A5R8K7Z0"/>
<evidence type="ECO:0000256" key="1">
    <source>
        <dbReference type="ARBA" id="ARBA00022729"/>
    </source>
</evidence>
<dbReference type="Pfam" id="PF12951">
    <property type="entry name" value="PATR"/>
    <property type="match status" value="3"/>
</dbReference>
<evidence type="ECO:0000256" key="2">
    <source>
        <dbReference type="SAM" id="SignalP"/>
    </source>
</evidence>
<protein>
    <recommendedName>
        <fullName evidence="5">PEP-CTERM sorting domain-containing protein</fullName>
    </recommendedName>
</protein>
<dbReference type="InterPro" id="IPR013425">
    <property type="entry name" value="Autotrns_rpt"/>
</dbReference>
<dbReference type="EMBL" id="VAUV01000024">
    <property type="protein sequence ID" value="TLD68458.1"/>
    <property type="molecule type" value="Genomic_DNA"/>
</dbReference>
<keyword evidence="4" id="KW-1185">Reference proteome</keyword>
<feature type="chain" id="PRO_5024450123" description="PEP-CTERM sorting domain-containing protein" evidence="2">
    <location>
        <begin position="23"/>
        <end position="850"/>
    </location>
</feature>
<proteinExistence type="predicted"/>
<evidence type="ECO:0000313" key="4">
    <source>
        <dbReference type="Proteomes" id="UP000306196"/>
    </source>
</evidence>